<keyword evidence="2" id="KW-1185">Reference proteome</keyword>
<accession>A0A059KS33</accession>
<dbReference type="AlphaFoldDB" id="A0A059KS33"/>
<evidence type="ECO:0000313" key="1">
    <source>
        <dbReference type="EMBL" id="KDB53918.1"/>
    </source>
</evidence>
<dbReference type="Proteomes" id="UP000026714">
    <property type="component" value="Unassembled WGS sequence"/>
</dbReference>
<sequence>MFRKGLLRDVLDLACGLDRRAEVLACEHGPISTFSHQVGNSYCQRLGGALS</sequence>
<dbReference type="EMBL" id="AZRA01000010">
    <property type="protein sequence ID" value="KDB53918.1"/>
    <property type="molecule type" value="Genomic_DNA"/>
</dbReference>
<gene>
    <name evidence="1" type="ORF">X805_04720</name>
</gene>
<evidence type="ECO:0000313" key="2">
    <source>
        <dbReference type="Proteomes" id="UP000026714"/>
    </source>
</evidence>
<proteinExistence type="predicted"/>
<protein>
    <submittedName>
        <fullName evidence="1">Uncharacterized protein</fullName>
    </submittedName>
</protein>
<name>A0A059KS33_9BURK</name>
<comment type="caution">
    <text evidence="1">The sequence shown here is derived from an EMBL/GenBank/DDBJ whole genome shotgun (WGS) entry which is preliminary data.</text>
</comment>
<organism evidence="1 2">
    <name type="scientific">Sphaerotilus natans subsp. natans DSM 6575</name>
    <dbReference type="NCBI Taxonomy" id="1286631"/>
    <lineage>
        <taxon>Bacteria</taxon>
        <taxon>Pseudomonadati</taxon>
        <taxon>Pseudomonadota</taxon>
        <taxon>Betaproteobacteria</taxon>
        <taxon>Burkholderiales</taxon>
        <taxon>Sphaerotilaceae</taxon>
        <taxon>Sphaerotilus</taxon>
    </lineage>
</organism>
<reference evidence="1 2" key="1">
    <citation type="journal article" date="2014" name="FEMS Microbiol. Ecol.">
        <title>Sphaerotilus natans encrusted with nanoball-shaped Fe(III) oxide minerals formed by nitrate-reducing mixotrophic Fe(II) oxidation.</title>
        <authorList>
            <person name="Park S."/>
            <person name="Kim D.H."/>
            <person name="Lee J.H."/>
            <person name="Hur H.G."/>
        </authorList>
    </citation>
    <scope>NUCLEOTIDE SEQUENCE [LARGE SCALE GENOMIC DNA]</scope>
    <source>
        <strain evidence="1 2">DSM 6575</strain>
    </source>
</reference>